<evidence type="ECO:0000313" key="4">
    <source>
        <dbReference type="Proteomes" id="UP001589605"/>
    </source>
</evidence>
<comment type="caution">
    <text evidence="3">The sequence shown here is derived from an EMBL/GenBank/DDBJ whole genome shotgun (WGS) entry which is preliminary data.</text>
</comment>
<organism evidence="3 4">
    <name type="scientific">Formosa undariae</name>
    <dbReference type="NCBI Taxonomy" id="1325436"/>
    <lineage>
        <taxon>Bacteria</taxon>
        <taxon>Pseudomonadati</taxon>
        <taxon>Bacteroidota</taxon>
        <taxon>Flavobacteriia</taxon>
        <taxon>Flavobacteriales</taxon>
        <taxon>Flavobacteriaceae</taxon>
        <taxon>Formosa</taxon>
    </lineage>
</organism>
<proteinExistence type="predicted"/>
<feature type="transmembrane region" description="Helical" evidence="1">
    <location>
        <begin position="76"/>
        <end position="94"/>
    </location>
</feature>
<evidence type="ECO:0000256" key="1">
    <source>
        <dbReference type="SAM" id="Phobius"/>
    </source>
</evidence>
<feature type="chain" id="PRO_5046397521" evidence="2">
    <location>
        <begin position="23"/>
        <end position="158"/>
    </location>
</feature>
<accession>A0ABV5EY95</accession>
<dbReference type="Proteomes" id="UP001589605">
    <property type="component" value="Unassembled WGS sequence"/>
</dbReference>
<sequence length="158" mass="18293">MNIQILPNWCKKLGIIIFIAFALPSAMDGVMDGINDGARVYSSPKAQVEVSLDNQLEKIQPNLKTHKISNYFGSELMHLFNILSIIGLIIYMISKEKIEDDYINKLRADSFQISILIFLLFSLTIYSFKGNLNMPLDYFLCFYIILFLFIFSIKKRLY</sequence>
<dbReference type="EMBL" id="JBHMEZ010000001">
    <property type="protein sequence ID" value="MFB9052100.1"/>
    <property type="molecule type" value="Genomic_DNA"/>
</dbReference>
<evidence type="ECO:0000256" key="2">
    <source>
        <dbReference type="SAM" id="SignalP"/>
    </source>
</evidence>
<keyword evidence="2" id="KW-0732">Signal</keyword>
<gene>
    <name evidence="3" type="ORF">ACFFVB_03310</name>
</gene>
<protein>
    <submittedName>
        <fullName evidence="3">Uncharacterized protein</fullName>
    </submittedName>
</protein>
<keyword evidence="1" id="KW-0812">Transmembrane</keyword>
<evidence type="ECO:0000313" key="3">
    <source>
        <dbReference type="EMBL" id="MFB9052100.1"/>
    </source>
</evidence>
<keyword evidence="1" id="KW-1133">Transmembrane helix</keyword>
<keyword evidence="1" id="KW-0472">Membrane</keyword>
<feature type="signal peptide" evidence="2">
    <location>
        <begin position="1"/>
        <end position="22"/>
    </location>
</feature>
<name>A0ABV5EY95_9FLAO</name>
<feature type="transmembrane region" description="Helical" evidence="1">
    <location>
        <begin position="134"/>
        <end position="153"/>
    </location>
</feature>
<keyword evidence="4" id="KW-1185">Reference proteome</keyword>
<feature type="transmembrane region" description="Helical" evidence="1">
    <location>
        <begin position="12"/>
        <end position="31"/>
    </location>
</feature>
<dbReference type="RefSeq" id="WP_382381138.1">
    <property type="nucleotide sequence ID" value="NZ_JBHMEZ010000001.1"/>
</dbReference>
<feature type="transmembrane region" description="Helical" evidence="1">
    <location>
        <begin position="106"/>
        <end position="128"/>
    </location>
</feature>
<reference evidence="3 4" key="1">
    <citation type="submission" date="2024-09" db="EMBL/GenBank/DDBJ databases">
        <authorList>
            <person name="Sun Q."/>
            <person name="Mori K."/>
        </authorList>
    </citation>
    <scope>NUCLEOTIDE SEQUENCE [LARGE SCALE GENOMIC DNA]</scope>
    <source>
        <strain evidence="3 4">CECT 8286</strain>
    </source>
</reference>